<gene>
    <name evidence="4" type="primary">dnaB</name>
    <name evidence="4" type="ORF">ESOMN_v1c01950</name>
</gene>
<evidence type="ECO:0000313" key="4">
    <source>
        <dbReference type="EMBL" id="ATZ18580.1"/>
    </source>
</evidence>
<sequence length="421" mass="48020">MANNYTVVSKETLSNIDIDTIFDLYQPILGTTGVGVYLTLLHEEKTLKKLNNIKFDIKRLHKITGLTEKQFNDAIAKLSGMRLITTSINIKKSIQRFSILAPLGVEDFFGNAIYKKALIAKLGEENVEALSFLLKDSKETIIEDEWTETTNSFVDVFKDEITNIADVNPETLKVSFISLSSFSKKKNLFEKVINKDSLIQELKKYAINLNLKDKKTINQLDSIVAFKSFNLDQLARIIVRSYDHENLMLDNDLIEKEIQKEIATLDSNNDNEVFEPSIISKALEFNLNKPEDFIENFTDRKTERNELQMIESLKNKGFSNGAINALIDYSFYKNNGQIVANYILKIAATLLEKNITETKKVMCYLKAAKNSVERSNFSKIMKTARETKSIKLEEDLYSDVQINVLENNSKITIDEILGISK</sequence>
<feature type="domain" description="Replicative helicase loading/DNA remodeling protein DnaB N-terminal winged helix" evidence="3">
    <location>
        <begin position="4"/>
        <end position="182"/>
    </location>
</feature>
<organism evidence="4 5">
    <name type="scientific">Williamsoniiplasma somnilux</name>
    <dbReference type="NCBI Taxonomy" id="215578"/>
    <lineage>
        <taxon>Bacteria</taxon>
        <taxon>Bacillati</taxon>
        <taxon>Mycoplasmatota</taxon>
        <taxon>Mollicutes</taxon>
        <taxon>Entomoplasmatales</taxon>
        <taxon>Williamsoniiplasma</taxon>
    </lineage>
</organism>
<evidence type="ECO:0000313" key="5">
    <source>
        <dbReference type="Proteomes" id="UP000232230"/>
    </source>
</evidence>
<feature type="domain" description="DnaB/C C-terminal" evidence="2">
    <location>
        <begin position="292"/>
        <end position="362"/>
    </location>
</feature>
<dbReference type="AlphaFoldDB" id="A0A2K8NXN6"/>
<dbReference type="Proteomes" id="UP000232230">
    <property type="component" value="Chromosome"/>
</dbReference>
<comment type="similarity">
    <text evidence="1">Belongs to the DnaB/DnaD family.</text>
</comment>
<reference evidence="4 5" key="1">
    <citation type="submission" date="2017-11" db="EMBL/GenBank/DDBJ databases">
        <title>Genome sequence of Entomoplasma somnilux PYAN-1 (ATCC 49194).</title>
        <authorList>
            <person name="Lo W.-S."/>
            <person name="Gasparich G.E."/>
            <person name="Kuo C.-H."/>
        </authorList>
    </citation>
    <scope>NUCLEOTIDE SEQUENCE [LARGE SCALE GENOMIC DNA]</scope>
    <source>
        <strain evidence="4 5">PYAN-1</strain>
    </source>
</reference>
<evidence type="ECO:0000259" key="2">
    <source>
        <dbReference type="Pfam" id="PF07261"/>
    </source>
</evidence>
<dbReference type="EMBL" id="CP024965">
    <property type="protein sequence ID" value="ATZ18580.1"/>
    <property type="molecule type" value="Genomic_DNA"/>
</dbReference>
<dbReference type="RefSeq" id="WP_024863734.1">
    <property type="nucleotide sequence ID" value="NZ_CP024965.1"/>
</dbReference>
<keyword evidence="5" id="KW-1185">Reference proteome</keyword>
<name>A0A2K8NXN6_9MOLU</name>
<proteinExistence type="inferred from homology"/>
<accession>A0A2K8NXN6</accession>
<evidence type="ECO:0000256" key="1">
    <source>
        <dbReference type="ARBA" id="ARBA00093462"/>
    </source>
</evidence>
<protein>
    <submittedName>
        <fullName evidence="4">Chromosome replication initiation and membrane attachment protein</fullName>
    </submittedName>
</protein>
<dbReference type="InterPro" id="IPR006343">
    <property type="entry name" value="DnaB/C_C"/>
</dbReference>
<dbReference type="Pfam" id="PF07261">
    <property type="entry name" value="DnaB_2"/>
    <property type="match status" value="1"/>
</dbReference>
<dbReference type="InterPro" id="IPR058660">
    <property type="entry name" value="WHD_DnaB"/>
</dbReference>
<dbReference type="KEGG" id="esx:ESOMN_v1c01950"/>
<dbReference type="Pfam" id="PF25888">
    <property type="entry name" value="WHD_DnaB"/>
    <property type="match status" value="1"/>
</dbReference>
<evidence type="ECO:0000259" key="3">
    <source>
        <dbReference type="Pfam" id="PF25888"/>
    </source>
</evidence>